<name>A0ABV6HDF2_9SPHI</name>
<protein>
    <submittedName>
        <fullName evidence="3">Thioredoxin family protein</fullName>
    </submittedName>
</protein>
<feature type="domain" description="Thioredoxin" evidence="2">
    <location>
        <begin position="26"/>
        <end position="151"/>
    </location>
</feature>
<dbReference type="RefSeq" id="WP_130855063.1">
    <property type="nucleotide sequence ID" value="NZ_JBHLWO010000001.1"/>
</dbReference>
<dbReference type="Gene3D" id="3.40.30.10">
    <property type="entry name" value="Glutaredoxin"/>
    <property type="match status" value="1"/>
</dbReference>
<dbReference type="CDD" id="cd02947">
    <property type="entry name" value="TRX_family"/>
    <property type="match status" value="1"/>
</dbReference>
<proteinExistence type="predicted"/>
<dbReference type="Pfam" id="PF00085">
    <property type="entry name" value="Thioredoxin"/>
    <property type="match status" value="1"/>
</dbReference>
<dbReference type="InterPro" id="IPR036249">
    <property type="entry name" value="Thioredoxin-like_sf"/>
</dbReference>
<dbReference type="Proteomes" id="UP001589774">
    <property type="component" value="Unassembled WGS sequence"/>
</dbReference>
<feature type="chain" id="PRO_5046240694" evidence="1">
    <location>
        <begin position="23"/>
        <end position="153"/>
    </location>
</feature>
<comment type="caution">
    <text evidence="3">The sequence shown here is derived from an EMBL/GenBank/DDBJ whole genome shotgun (WGS) entry which is preliminary data.</text>
</comment>
<dbReference type="InterPro" id="IPR013766">
    <property type="entry name" value="Thioredoxin_domain"/>
</dbReference>
<evidence type="ECO:0000313" key="3">
    <source>
        <dbReference type="EMBL" id="MFC0316890.1"/>
    </source>
</evidence>
<keyword evidence="1" id="KW-0732">Signal</keyword>
<reference evidence="3 4" key="1">
    <citation type="submission" date="2024-09" db="EMBL/GenBank/DDBJ databases">
        <authorList>
            <person name="Sun Q."/>
            <person name="Mori K."/>
        </authorList>
    </citation>
    <scope>NUCLEOTIDE SEQUENCE [LARGE SCALE GENOMIC DNA]</scope>
    <source>
        <strain evidence="3 4">CCM 7765</strain>
    </source>
</reference>
<evidence type="ECO:0000313" key="4">
    <source>
        <dbReference type="Proteomes" id="UP001589774"/>
    </source>
</evidence>
<evidence type="ECO:0000256" key="1">
    <source>
        <dbReference type="SAM" id="SignalP"/>
    </source>
</evidence>
<organism evidence="3 4">
    <name type="scientific">Olivibacter oleidegradans</name>
    <dbReference type="NCBI Taxonomy" id="760123"/>
    <lineage>
        <taxon>Bacteria</taxon>
        <taxon>Pseudomonadati</taxon>
        <taxon>Bacteroidota</taxon>
        <taxon>Sphingobacteriia</taxon>
        <taxon>Sphingobacteriales</taxon>
        <taxon>Sphingobacteriaceae</taxon>
        <taxon>Olivibacter</taxon>
    </lineage>
</organism>
<sequence>MKNIKICLSSILIIPFCSLLPAKLDAQMKEKAMTTESEIRFTGGKWKDVMARAKKSGQYIFVDAYTSWCAPCKLLKSKTFKEAHAASYYNTNYINYRIDMEKGEGPKLAEKWQVSAYPTLLFFSPEGKLLMRQVGFVTGDKLVDFGKQAKTKS</sequence>
<dbReference type="SUPFAM" id="SSF52833">
    <property type="entry name" value="Thioredoxin-like"/>
    <property type="match status" value="1"/>
</dbReference>
<dbReference type="EMBL" id="JBHLWO010000001">
    <property type="protein sequence ID" value="MFC0316890.1"/>
    <property type="molecule type" value="Genomic_DNA"/>
</dbReference>
<gene>
    <name evidence="3" type="ORF">ACFFI0_01170</name>
</gene>
<feature type="signal peptide" evidence="1">
    <location>
        <begin position="1"/>
        <end position="22"/>
    </location>
</feature>
<evidence type="ECO:0000259" key="2">
    <source>
        <dbReference type="PROSITE" id="PS51352"/>
    </source>
</evidence>
<keyword evidence="4" id="KW-1185">Reference proteome</keyword>
<accession>A0ABV6HDF2</accession>
<dbReference type="PROSITE" id="PS51352">
    <property type="entry name" value="THIOREDOXIN_2"/>
    <property type="match status" value="1"/>
</dbReference>